<dbReference type="KEGG" id="hprf:HLPR_04740"/>
<dbReference type="EMBL" id="AP028654">
    <property type="protein sequence ID" value="BEP28143.1"/>
    <property type="molecule type" value="Genomic_DNA"/>
</dbReference>
<dbReference type="InterPro" id="IPR026002">
    <property type="entry name" value="ATC_hydrolase-like"/>
</dbReference>
<protein>
    <recommendedName>
        <fullName evidence="3">L-2-amino-thiazoline-4-carboxylic acid hydrolase</fullName>
    </recommendedName>
</protein>
<name>A0AAU9EFF5_9FIRM</name>
<gene>
    <name evidence="1" type="ORF">HLPR_04740</name>
</gene>
<accession>A0AAU9EFF5</accession>
<proteinExistence type="predicted"/>
<organism evidence="1 2">
    <name type="scientific">Helicovermis profundi</name>
    <dbReference type="NCBI Taxonomy" id="3065157"/>
    <lineage>
        <taxon>Bacteria</taxon>
        <taxon>Bacillati</taxon>
        <taxon>Bacillota</taxon>
        <taxon>Clostridia</taxon>
        <taxon>Helicovermis</taxon>
    </lineage>
</organism>
<evidence type="ECO:0008006" key="3">
    <source>
        <dbReference type="Google" id="ProtNLM"/>
    </source>
</evidence>
<dbReference type="AlphaFoldDB" id="A0AAU9EFF5"/>
<dbReference type="Pfam" id="PF14196">
    <property type="entry name" value="ATC_hydrolase"/>
    <property type="match status" value="1"/>
</dbReference>
<dbReference type="Proteomes" id="UP001321786">
    <property type="component" value="Chromosome"/>
</dbReference>
<keyword evidence="2" id="KW-1185">Reference proteome</keyword>
<evidence type="ECO:0000313" key="2">
    <source>
        <dbReference type="Proteomes" id="UP001321786"/>
    </source>
</evidence>
<evidence type="ECO:0000313" key="1">
    <source>
        <dbReference type="EMBL" id="BEP28143.1"/>
    </source>
</evidence>
<reference evidence="1 2" key="1">
    <citation type="submission" date="2023-08" db="EMBL/GenBank/DDBJ databases">
        <title>Helicovermis profunda gen. nov., sp. nov., a novel mesophilic, fermentative bacterium within the Bacillota from a deep-sea hydrothermal vent chimney.</title>
        <authorList>
            <person name="Miyazaki U."/>
            <person name="Mizutani D."/>
            <person name="Hashimoto Y."/>
            <person name="Tame A."/>
            <person name="Sawayama S."/>
            <person name="Miyazaki J."/>
            <person name="Takai K."/>
            <person name="Nakagawa S."/>
        </authorList>
    </citation>
    <scope>NUCLEOTIDE SEQUENCE [LARGE SCALE GENOMIC DNA]</scope>
    <source>
        <strain evidence="1 2">S502</strain>
    </source>
</reference>
<sequence>MLKNSNENIAKPSNMLIIIGVLKGYIRRPTIFFLRTIFTFNKFKRTIVLDLPKDFINSSGLIAWMYIRLTHKVGRNKAYEIIRAAILCSGLAVQQANFRNVEDERTFKNLIKYQKKAKESGSTKLNEMEIIEESDRRYIFKVTKCMFYELFKSLDVPELTRLMCSIDNVIFNSYLPEEIIFHRNGVNNRIVDGSPECMFVIEKKD</sequence>
<dbReference type="RefSeq" id="WP_338536480.1">
    <property type="nucleotide sequence ID" value="NZ_AP028654.1"/>
</dbReference>